<protein>
    <submittedName>
        <fullName evidence="1">16S rRNA G966 N2-methylase RsmD</fullName>
    </submittedName>
</protein>
<organism evidence="1 2">
    <name type="scientific">Caldalkalibacillus uzonensis</name>
    <dbReference type="NCBI Taxonomy" id="353224"/>
    <lineage>
        <taxon>Bacteria</taxon>
        <taxon>Bacillati</taxon>
        <taxon>Bacillota</taxon>
        <taxon>Bacilli</taxon>
        <taxon>Bacillales</taxon>
        <taxon>Bacillaceae</taxon>
        <taxon>Caldalkalibacillus</taxon>
    </lineage>
</organism>
<dbReference type="Pfam" id="PF04445">
    <property type="entry name" value="SAM_MT"/>
    <property type="match status" value="1"/>
</dbReference>
<gene>
    <name evidence="1" type="ORF">J2S00_000122</name>
</gene>
<accession>A0ABU0CQR3</accession>
<dbReference type="Proteomes" id="UP001232445">
    <property type="component" value="Unassembled WGS sequence"/>
</dbReference>
<dbReference type="RefSeq" id="WP_307334382.1">
    <property type="nucleotide sequence ID" value="NZ_JAUSUQ010000001.1"/>
</dbReference>
<name>A0ABU0CQR3_9BACI</name>
<dbReference type="InterPro" id="IPR029063">
    <property type="entry name" value="SAM-dependent_MTases_sf"/>
</dbReference>
<reference evidence="1 2" key="1">
    <citation type="submission" date="2023-07" db="EMBL/GenBank/DDBJ databases">
        <title>Genomic Encyclopedia of Type Strains, Phase IV (KMG-IV): sequencing the most valuable type-strain genomes for metagenomic binning, comparative biology and taxonomic classification.</title>
        <authorList>
            <person name="Goeker M."/>
        </authorList>
    </citation>
    <scope>NUCLEOTIDE SEQUENCE [LARGE SCALE GENOMIC DNA]</scope>
    <source>
        <strain evidence="1 2">DSM 17740</strain>
    </source>
</reference>
<evidence type="ECO:0000313" key="2">
    <source>
        <dbReference type="Proteomes" id="UP001232445"/>
    </source>
</evidence>
<dbReference type="SUPFAM" id="SSF53335">
    <property type="entry name" value="S-adenosyl-L-methionine-dependent methyltransferases"/>
    <property type="match status" value="1"/>
</dbReference>
<dbReference type="PANTHER" id="PTHR36112:SF1">
    <property type="entry name" value="RIBOSOMAL RNA SMALL SUBUNIT METHYLTRANSFERASE J"/>
    <property type="match status" value="1"/>
</dbReference>
<dbReference type="EMBL" id="JAUSUQ010000001">
    <property type="protein sequence ID" value="MDQ0337352.1"/>
    <property type="molecule type" value="Genomic_DNA"/>
</dbReference>
<dbReference type="PANTHER" id="PTHR36112">
    <property type="entry name" value="RIBOSOMAL RNA SMALL SUBUNIT METHYLTRANSFERASE J"/>
    <property type="match status" value="1"/>
</dbReference>
<evidence type="ECO:0000313" key="1">
    <source>
        <dbReference type="EMBL" id="MDQ0337352.1"/>
    </source>
</evidence>
<proteinExistence type="predicted"/>
<keyword evidence="2" id="KW-1185">Reference proteome</keyword>
<dbReference type="InterPro" id="IPR007536">
    <property type="entry name" value="16SrRNA_methylTrfase_J"/>
</dbReference>
<comment type="caution">
    <text evidence="1">The sequence shown here is derived from an EMBL/GenBank/DDBJ whole genome shotgun (WGS) entry which is preliminary data.</text>
</comment>
<dbReference type="Gene3D" id="3.40.50.150">
    <property type="entry name" value="Vaccinia Virus protein VP39"/>
    <property type="match status" value="1"/>
</dbReference>
<sequence>MLVTTARKQEHLESKARHVAQELGLPFVRRRSYSIRALCHIHQADHIVLITTEGMKCVFCDGEQQPFFFHPNSAMLRIRRLLRGEEDPLGKAAGLEEGMSVLDCTLGLGSDAIVASYLVGEKGRVVGVESVPVLAYIVQDGLRTRETEQKAVNEAMRRIAVFCDHHLSFLKQCANNQFDVVYFDPMFEQTVHRSMGIAPLKRLANYEELQRSAIEEAKRVAKKRIVLKDSRESPRFEALGFKPIVRPHASHWFGIIELEAGYDG</sequence>